<dbReference type="PANTHER" id="PTHR30345">
    <property type="entry name" value="RIBOSE-5-PHOSPHATE ISOMERASE B"/>
    <property type="match status" value="1"/>
</dbReference>
<dbReference type="Gene3D" id="3.40.1400.10">
    <property type="entry name" value="Sugar-phosphate isomerase, RpiB/LacA/LacB"/>
    <property type="match status" value="1"/>
</dbReference>
<dbReference type="InterPro" id="IPR003500">
    <property type="entry name" value="RpiB_LacA_LacB"/>
</dbReference>
<dbReference type="GO" id="GO:0009052">
    <property type="term" value="P:pentose-phosphate shunt, non-oxidative branch"/>
    <property type="evidence" value="ECO:0007669"/>
    <property type="project" value="TreeGrafter"/>
</dbReference>
<reference evidence="2 3" key="1">
    <citation type="submission" date="2017-09" db="EMBL/GenBank/DDBJ databases">
        <title>Depth-based differentiation of microbial function through sediment-hosted aquifers and enrichment of novel symbionts in the deep terrestrial subsurface.</title>
        <authorList>
            <person name="Probst A.J."/>
            <person name="Ladd B."/>
            <person name="Jarett J.K."/>
            <person name="Geller-Mcgrath D.E."/>
            <person name="Sieber C.M."/>
            <person name="Emerson J.B."/>
            <person name="Anantharaman K."/>
            <person name="Thomas B.C."/>
            <person name="Malmstrom R."/>
            <person name="Stieglmeier M."/>
            <person name="Klingl A."/>
            <person name="Woyke T."/>
            <person name="Ryan C.M."/>
            <person name="Banfield J.F."/>
        </authorList>
    </citation>
    <scope>NUCLEOTIDE SEQUENCE [LARGE SCALE GENOMIC DNA]</scope>
    <source>
        <strain evidence="2">CG10_big_fil_rev_8_21_14_0_10_50_13</strain>
    </source>
</reference>
<dbReference type="InterPro" id="IPR036569">
    <property type="entry name" value="RpiB_LacA_LacB_sf"/>
</dbReference>
<proteinExistence type="inferred from homology"/>
<dbReference type="Proteomes" id="UP000230906">
    <property type="component" value="Unassembled WGS sequence"/>
</dbReference>
<evidence type="ECO:0000256" key="1">
    <source>
        <dbReference type="ARBA" id="ARBA00008754"/>
    </source>
</evidence>
<comment type="caution">
    <text evidence="2">The sequence shown here is derived from an EMBL/GenBank/DDBJ whole genome shotgun (WGS) entry which is preliminary data.</text>
</comment>
<dbReference type="PANTHER" id="PTHR30345:SF0">
    <property type="entry name" value="DNA DAMAGE-REPAIR_TOLERATION PROTEIN DRT102"/>
    <property type="match status" value="1"/>
</dbReference>
<dbReference type="SUPFAM" id="SSF89623">
    <property type="entry name" value="Ribose/Galactose isomerase RpiB/AlsB"/>
    <property type="match status" value="1"/>
</dbReference>
<dbReference type="AlphaFoldDB" id="A0A2H0RHW3"/>
<evidence type="ECO:0000313" key="3">
    <source>
        <dbReference type="Proteomes" id="UP000230906"/>
    </source>
</evidence>
<evidence type="ECO:0000313" key="2">
    <source>
        <dbReference type="EMBL" id="PIR45614.1"/>
    </source>
</evidence>
<sequence>MTIYLAADHAGFSLKEELKERLRAAGYQVEDQGAFKLTPGDDYPDFVSIAARLVAADPEGSRAIIIGGSGQGEAMVANRERGVRATVYYGGD</sequence>
<dbReference type="GO" id="GO:0019316">
    <property type="term" value="P:D-allose catabolic process"/>
    <property type="evidence" value="ECO:0007669"/>
    <property type="project" value="TreeGrafter"/>
</dbReference>
<dbReference type="Pfam" id="PF02502">
    <property type="entry name" value="LacAB_rpiB"/>
    <property type="match status" value="1"/>
</dbReference>
<protein>
    <submittedName>
        <fullName evidence="2">Ribose-5-phosphate isomerase</fullName>
    </submittedName>
</protein>
<keyword evidence="2" id="KW-0413">Isomerase</keyword>
<gene>
    <name evidence="2" type="ORF">COV09_00480</name>
</gene>
<dbReference type="GO" id="GO:0004751">
    <property type="term" value="F:ribose-5-phosphate isomerase activity"/>
    <property type="evidence" value="ECO:0007669"/>
    <property type="project" value="TreeGrafter"/>
</dbReference>
<comment type="similarity">
    <text evidence="1">Belongs to the LacAB/RpiB family.</text>
</comment>
<accession>A0A2H0RHW3</accession>
<organism evidence="2 3">
    <name type="scientific">Candidatus Vogelbacteria bacterium CG10_big_fil_rev_8_21_14_0_10_50_13</name>
    <dbReference type="NCBI Taxonomy" id="1975044"/>
    <lineage>
        <taxon>Bacteria</taxon>
        <taxon>Candidatus Vogeliibacteriota</taxon>
    </lineage>
</organism>
<dbReference type="EMBL" id="PCYJ01000009">
    <property type="protein sequence ID" value="PIR45614.1"/>
    <property type="molecule type" value="Genomic_DNA"/>
</dbReference>
<feature type="non-terminal residue" evidence="2">
    <location>
        <position position="92"/>
    </location>
</feature>
<name>A0A2H0RHW3_9BACT</name>